<protein>
    <submittedName>
        <fullName evidence="10">L,D-transpeptidase family protein</fullName>
    </submittedName>
</protein>
<dbReference type="GO" id="GO:0005576">
    <property type="term" value="C:extracellular region"/>
    <property type="evidence" value="ECO:0007669"/>
    <property type="project" value="TreeGrafter"/>
</dbReference>
<gene>
    <name evidence="10" type="ORF">KHY36_10415</name>
</gene>
<feature type="chain" id="PRO_5038082076" evidence="8">
    <location>
        <begin position="27"/>
        <end position="321"/>
    </location>
</feature>
<feature type="compositionally biased region" description="Polar residues" evidence="7">
    <location>
        <begin position="298"/>
        <end position="313"/>
    </location>
</feature>
<dbReference type="PROSITE" id="PS52029">
    <property type="entry name" value="LD_TPASE"/>
    <property type="match status" value="1"/>
</dbReference>
<dbReference type="PROSITE" id="PS51257">
    <property type="entry name" value="PROKAR_LIPOPROTEIN"/>
    <property type="match status" value="1"/>
</dbReference>
<evidence type="ECO:0000256" key="5">
    <source>
        <dbReference type="ARBA" id="ARBA00023316"/>
    </source>
</evidence>
<dbReference type="InterPro" id="IPR005490">
    <property type="entry name" value="LD_TPept_cat_dom"/>
</dbReference>
<keyword evidence="2" id="KW-0808">Transferase</keyword>
<dbReference type="PANTHER" id="PTHR30582">
    <property type="entry name" value="L,D-TRANSPEPTIDASE"/>
    <property type="match status" value="1"/>
</dbReference>
<dbReference type="InterPro" id="IPR050979">
    <property type="entry name" value="LD-transpeptidase"/>
</dbReference>
<evidence type="ECO:0000256" key="6">
    <source>
        <dbReference type="PROSITE-ProRule" id="PRU01373"/>
    </source>
</evidence>
<sequence>MSILRRILPLLLVVTLLCSCVEMPNAAPDPTPVPTAQPTTTPESTPAPTATPEPTMVPAMASATNNATKDAPDVKDPATWDDNAAETLASLVEQFGRWGLTLDAKADYPYLLAVNREAGVVTVYTVDAATGQYAAPYMAMVCSAGNDTPTGYYATPVSYSWRLLMGPSYGQYATRIYDGYLFHSVPYYSQHKDDVEYDEFNKLGTIASLGCIRLAVVDVKWIYDNCPLGTPVVIYNDKDPGPMGKPGTIYTDPNDEDKRGWDPTDPDPVNPWDDSFESGTAIRSQAAWDQWENEHENWMSSLTPTDLQGWSTDSKIEGTRG</sequence>
<dbReference type="PANTHER" id="PTHR30582:SF2">
    <property type="entry name" value="L,D-TRANSPEPTIDASE YCIB-RELATED"/>
    <property type="match status" value="1"/>
</dbReference>
<name>A0A943DAG4_9FIRM</name>
<dbReference type="CDD" id="cd16913">
    <property type="entry name" value="YkuD_like"/>
    <property type="match status" value="1"/>
</dbReference>
<keyword evidence="5 6" id="KW-0961">Cell wall biogenesis/degradation</keyword>
<comment type="caution">
    <text evidence="10">The sequence shown here is derived from an EMBL/GenBank/DDBJ whole genome shotgun (WGS) entry which is preliminary data.</text>
</comment>
<dbReference type="Proteomes" id="UP000759273">
    <property type="component" value="Unassembled WGS sequence"/>
</dbReference>
<evidence type="ECO:0000259" key="9">
    <source>
        <dbReference type="PROSITE" id="PS52029"/>
    </source>
</evidence>
<accession>A0A943DAG4</accession>
<dbReference type="GO" id="GO:0071555">
    <property type="term" value="P:cell wall organization"/>
    <property type="evidence" value="ECO:0007669"/>
    <property type="project" value="UniProtKB-UniRule"/>
</dbReference>
<feature type="domain" description="L,D-TPase catalytic" evidence="9">
    <location>
        <begin position="110"/>
        <end position="235"/>
    </location>
</feature>
<feature type="active site" description="Nucleophile" evidence="6">
    <location>
        <position position="211"/>
    </location>
</feature>
<dbReference type="Pfam" id="PF03734">
    <property type="entry name" value="YkuD"/>
    <property type="match status" value="1"/>
</dbReference>
<feature type="signal peptide" evidence="8">
    <location>
        <begin position="1"/>
        <end position="26"/>
    </location>
</feature>
<dbReference type="EMBL" id="JAGZGG010000025">
    <property type="protein sequence ID" value="MBS5332927.1"/>
    <property type="molecule type" value="Genomic_DNA"/>
</dbReference>
<evidence type="ECO:0000313" key="10">
    <source>
        <dbReference type="EMBL" id="MBS5332927.1"/>
    </source>
</evidence>
<dbReference type="GO" id="GO:0008360">
    <property type="term" value="P:regulation of cell shape"/>
    <property type="evidence" value="ECO:0007669"/>
    <property type="project" value="UniProtKB-UniRule"/>
</dbReference>
<dbReference type="AlphaFoldDB" id="A0A943DAG4"/>
<evidence type="ECO:0000256" key="7">
    <source>
        <dbReference type="SAM" id="MobiDB-lite"/>
    </source>
</evidence>
<evidence type="ECO:0000256" key="3">
    <source>
        <dbReference type="ARBA" id="ARBA00022960"/>
    </source>
</evidence>
<keyword evidence="4 6" id="KW-0573">Peptidoglycan synthesis</keyword>
<dbReference type="GO" id="GO:0016740">
    <property type="term" value="F:transferase activity"/>
    <property type="evidence" value="ECO:0007669"/>
    <property type="project" value="UniProtKB-KW"/>
</dbReference>
<dbReference type="SUPFAM" id="SSF141523">
    <property type="entry name" value="L,D-transpeptidase catalytic domain-like"/>
    <property type="match status" value="1"/>
</dbReference>
<evidence type="ECO:0000256" key="4">
    <source>
        <dbReference type="ARBA" id="ARBA00022984"/>
    </source>
</evidence>
<evidence type="ECO:0000256" key="2">
    <source>
        <dbReference type="ARBA" id="ARBA00022679"/>
    </source>
</evidence>
<evidence type="ECO:0000256" key="1">
    <source>
        <dbReference type="ARBA" id="ARBA00004752"/>
    </source>
</evidence>
<evidence type="ECO:0000256" key="8">
    <source>
        <dbReference type="SAM" id="SignalP"/>
    </source>
</evidence>
<feature type="region of interest" description="Disordered" evidence="7">
    <location>
        <begin position="26"/>
        <end position="57"/>
    </location>
</feature>
<dbReference type="GO" id="GO:0071972">
    <property type="term" value="F:peptidoglycan L,D-transpeptidase activity"/>
    <property type="evidence" value="ECO:0007669"/>
    <property type="project" value="TreeGrafter"/>
</dbReference>
<keyword evidence="8" id="KW-0732">Signal</keyword>
<reference evidence="10" key="1">
    <citation type="submission" date="2021-02" db="EMBL/GenBank/DDBJ databases">
        <title>Infant gut strain persistence is associated with maternal origin, phylogeny, and functional potential including surface adhesion and iron acquisition.</title>
        <authorList>
            <person name="Lou Y.C."/>
        </authorList>
    </citation>
    <scope>NUCLEOTIDE SEQUENCE</scope>
    <source>
        <strain evidence="10">L3_101_000M1_dasL3_101_000M1_concoct_87</strain>
    </source>
</reference>
<comment type="pathway">
    <text evidence="1 6">Cell wall biogenesis; peptidoglycan biosynthesis.</text>
</comment>
<feature type="active site" description="Proton donor/acceptor" evidence="6">
    <location>
        <position position="183"/>
    </location>
</feature>
<organism evidence="10 11">
    <name type="scientific">Subdoligranulum variabile</name>
    <dbReference type="NCBI Taxonomy" id="214851"/>
    <lineage>
        <taxon>Bacteria</taxon>
        <taxon>Bacillati</taxon>
        <taxon>Bacillota</taxon>
        <taxon>Clostridia</taxon>
        <taxon>Eubacteriales</taxon>
        <taxon>Oscillospiraceae</taxon>
        <taxon>Subdoligranulum</taxon>
    </lineage>
</organism>
<evidence type="ECO:0000313" key="11">
    <source>
        <dbReference type="Proteomes" id="UP000759273"/>
    </source>
</evidence>
<proteinExistence type="predicted"/>
<keyword evidence="3 6" id="KW-0133">Cell shape</keyword>
<feature type="region of interest" description="Disordered" evidence="7">
    <location>
        <begin position="244"/>
        <end position="321"/>
    </location>
</feature>
<dbReference type="Gene3D" id="2.40.440.10">
    <property type="entry name" value="L,D-transpeptidase catalytic domain-like"/>
    <property type="match status" value="1"/>
</dbReference>
<feature type="compositionally biased region" description="Low complexity" evidence="7">
    <location>
        <begin position="36"/>
        <end position="57"/>
    </location>
</feature>
<dbReference type="InterPro" id="IPR038063">
    <property type="entry name" value="Transpep_catalytic_dom"/>
</dbReference>
<dbReference type="GO" id="GO:0018104">
    <property type="term" value="P:peptidoglycan-protein cross-linking"/>
    <property type="evidence" value="ECO:0007669"/>
    <property type="project" value="TreeGrafter"/>
</dbReference>